<dbReference type="Pfam" id="PF00271">
    <property type="entry name" value="Helicase_C"/>
    <property type="match status" value="1"/>
</dbReference>
<evidence type="ECO:0000256" key="3">
    <source>
        <dbReference type="ARBA" id="ARBA00022801"/>
    </source>
</evidence>
<evidence type="ECO:0000313" key="11">
    <source>
        <dbReference type="EMBL" id="VDN96985.1"/>
    </source>
</evidence>
<dbReference type="InterPro" id="IPR011545">
    <property type="entry name" value="DEAD/DEAH_box_helicase_dom"/>
</dbReference>
<dbReference type="PROSITE" id="PS51195">
    <property type="entry name" value="Q_MOTIF"/>
    <property type="match status" value="1"/>
</dbReference>
<dbReference type="GO" id="GO:0003724">
    <property type="term" value="F:RNA helicase activity"/>
    <property type="evidence" value="ECO:0007669"/>
    <property type="project" value="UniProtKB-EC"/>
</dbReference>
<dbReference type="CDD" id="cd18787">
    <property type="entry name" value="SF2_C_DEAD"/>
    <property type="match status" value="1"/>
</dbReference>
<dbReference type="SMART" id="SM00487">
    <property type="entry name" value="DEXDc"/>
    <property type="match status" value="1"/>
</dbReference>
<dbReference type="EC" id="3.6.4.13" evidence="1"/>
<evidence type="ECO:0000259" key="10">
    <source>
        <dbReference type="PROSITE" id="PS51195"/>
    </source>
</evidence>
<feature type="compositionally biased region" description="Polar residues" evidence="7">
    <location>
        <begin position="498"/>
        <end position="517"/>
    </location>
</feature>
<evidence type="ECO:0000313" key="13">
    <source>
        <dbReference type="WBParaSite" id="HNAJ_0000112601-mRNA-1"/>
    </source>
</evidence>
<reference evidence="11 12" key="2">
    <citation type="submission" date="2018-11" db="EMBL/GenBank/DDBJ databases">
        <authorList>
            <consortium name="Pathogen Informatics"/>
        </authorList>
    </citation>
    <scope>NUCLEOTIDE SEQUENCE [LARGE SCALE GENOMIC DNA]</scope>
</reference>
<dbReference type="PANTHER" id="PTHR47959:SF1">
    <property type="entry name" value="ATP-DEPENDENT RNA HELICASE DBPA"/>
    <property type="match status" value="1"/>
</dbReference>
<dbReference type="GO" id="GO:0005524">
    <property type="term" value="F:ATP binding"/>
    <property type="evidence" value="ECO:0007669"/>
    <property type="project" value="UniProtKB-KW"/>
</dbReference>
<feature type="domain" description="Helicase C-terminal" evidence="9">
    <location>
        <begin position="297"/>
        <end position="446"/>
    </location>
</feature>
<dbReference type="PROSITE" id="PS51192">
    <property type="entry name" value="HELICASE_ATP_BIND_1"/>
    <property type="match status" value="1"/>
</dbReference>
<evidence type="ECO:0000256" key="4">
    <source>
        <dbReference type="ARBA" id="ARBA00022806"/>
    </source>
</evidence>
<dbReference type="InterPro" id="IPR014001">
    <property type="entry name" value="Helicase_ATP-bd"/>
</dbReference>
<feature type="region of interest" description="Disordered" evidence="7">
    <location>
        <begin position="469"/>
        <end position="523"/>
    </location>
</feature>
<organism evidence="13">
    <name type="scientific">Rodentolepis nana</name>
    <name type="common">Dwarf tapeworm</name>
    <name type="synonym">Hymenolepis nana</name>
    <dbReference type="NCBI Taxonomy" id="102285"/>
    <lineage>
        <taxon>Eukaryota</taxon>
        <taxon>Metazoa</taxon>
        <taxon>Spiralia</taxon>
        <taxon>Lophotrochozoa</taxon>
        <taxon>Platyhelminthes</taxon>
        <taxon>Cestoda</taxon>
        <taxon>Eucestoda</taxon>
        <taxon>Cyclophyllidea</taxon>
        <taxon>Hymenolepididae</taxon>
        <taxon>Rodentolepis</taxon>
    </lineage>
</organism>
<dbReference type="Gene3D" id="3.40.50.300">
    <property type="entry name" value="P-loop containing nucleotide triphosphate hydrolases"/>
    <property type="match status" value="2"/>
</dbReference>
<dbReference type="Pfam" id="PF00270">
    <property type="entry name" value="DEAD"/>
    <property type="match status" value="1"/>
</dbReference>
<evidence type="ECO:0000256" key="5">
    <source>
        <dbReference type="ARBA" id="ARBA00022840"/>
    </source>
</evidence>
<sequence>MGSEDEEVAATRVAHELESKERTEDVMLDDYSLQANNSAAVIPSFADMGLSMAVLKGLRAAGFQRPSPVQVKAIPLGRLGIDLIVQAKSGTGKTVVFSITALEVVDVKQKAVQAIVISPTREIAFQSAEVIRQLGQFINGLGVQLFVGGIPLADDIKNLSRCHIAVGTPGRIKYLINAGHLDCEAVKLFILDEADLLFSGGASIGPGGLTDEELLAGRNTFPAAINYIWWALPEAKQVMALSATYSEHLVGTHLPRYMRSPALVRLSAHDPSLLGVRQFFSKIPVKSNSPASLFKAKVEELLRIVKEIDFKQCLVFSNFHNSAEQLCESLRRSGWPVNYISSGLDQKERFKAFNSLRGFQCRILVSTDLTSRGIDAENVNLVINLEVPWNRDVYLHRIGRAGRFGSYGASIILIGDTEEEVKRLSQIENPDSVSIHELPDPIPADLATAECLVDFSKLVTVTKLTNDLENRPSSERKNWRRGGQSTKKSDVSKKVIQRPTSSLSSQPPLKISKSMSLDQKHLKKSVKSTPGLMENLNNFVNSILLKPALGVHFSTDEVHRESPESPKHLGELENRVLRQISQFLDNPITENVSESFVESEETESVSSSYESSESSQTVQFQAHPTTTCSTVQLQQEPQHVQQSLTPRQIALWNEYCRLVQWKDYFYQHWLNATQEYDAVLAEYRELTGQTDSCDN</sequence>
<keyword evidence="4" id="KW-0347">Helicase</keyword>
<dbReference type="GO" id="GO:0005829">
    <property type="term" value="C:cytosol"/>
    <property type="evidence" value="ECO:0007669"/>
    <property type="project" value="TreeGrafter"/>
</dbReference>
<feature type="domain" description="Helicase ATP-binding" evidence="8">
    <location>
        <begin position="74"/>
        <end position="247"/>
    </location>
</feature>
<dbReference type="WBParaSite" id="HNAJ_0000112601-mRNA-1">
    <property type="protein sequence ID" value="HNAJ_0000112601-mRNA-1"/>
    <property type="gene ID" value="HNAJ_0000112601"/>
</dbReference>
<dbReference type="SMART" id="SM00490">
    <property type="entry name" value="HELICc"/>
    <property type="match status" value="1"/>
</dbReference>
<keyword evidence="2" id="KW-0547">Nucleotide-binding</keyword>
<dbReference type="Proteomes" id="UP000278807">
    <property type="component" value="Unassembled WGS sequence"/>
</dbReference>
<protein>
    <recommendedName>
        <fullName evidence="1">RNA helicase</fullName>
        <ecNumber evidence="1">3.6.4.13</ecNumber>
    </recommendedName>
</protein>
<feature type="short sequence motif" description="Q motif" evidence="6">
    <location>
        <begin position="43"/>
        <end position="71"/>
    </location>
</feature>
<dbReference type="PANTHER" id="PTHR47959">
    <property type="entry name" value="ATP-DEPENDENT RNA HELICASE RHLE-RELATED"/>
    <property type="match status" value="1"/>
</dbReference>
<dbReference type="SUPFAM" id="SSF52540">
    <property type="entry name" value="P-loop containing nucleoside triphosphate hydrolases"/>
    <property type="match status" value="1"/>
</dbReference>
<dbReference type="InterPro" id="IPR027417">
    <property type="entry name" value="P-loop_NTPase"/>
</dbReference>
<evidence type="ECO:0000256" key="6">
    <source>
        <dbReference type="PROSITE-ProRule" id="PRU00552"/>
    </source>
</evidence>
<dbReference type="EMBL" id="UZAE01000399">
    <property type="protein sequence ID" value="VDN96985.1"/>
    <property type="molecule type" value="Genomic_DNA"/>
</dbReference>
<evidence type="ECO:0000313" key="12">
    <source>
        <dbReference type="Proteomes" id="UP000278807"/>
    </source>
</evidence>
<dbReference type="OrthoDB" id="434041at2759"/>
<reference evidence="13" key="1">
    <citation type="submission" date="2017-02" db="UniProtKB">
        <authorList>
            <consortium name="WormBaseParasite"/>
        </authorList>
    </citation>
    <scope>IDENTIFICATION</scope>
</reference>
<dbReference type="AlphaFoldDB" id="A0A0R3T2G6"/>
<keyword evidence="3" id="KW-0378">Hydrolase</keyword>
<feature type="domain" description="DEAD-box RNA helicase Q" evidence="10">
    <location>
        <begin position="43"/>
        <end position="71"/>
    </location>
</feature>
<dbReference type="PROSITE" id="PS51194">
    <property type="entry name" value="HELICASE_CTER"/>
    <property type="match status" value="1"/>
</dbReference>
<name>A0A0R3T2G6_RODNA</name>
<proteinExistence type="predicted"/>
<dbReference type="InterPro" id="IPR001650">
    <property type="entry name" value="Helicase_C-like"/>
</dbReference>
<gene>
    <name evidence="11" type="ORF">HNAJ_LOCUS1126</name>
</gene>
<dbReference type="GO" id="GO:0003676">
    <property type="term" value="F:nucleic acid binding"/>
    <property type="evidence" value="ECO:0007669"/>
    <property type="project" value="InterPro"/>
</dbReference>
<keyword evidence="5" id="KW-0067">ATP-binding</keyword>
<keyword evidence="12" id="KW-1185">Reference proteome</keyword>
<dbReference type="InterPro" id="IPR014014">
    <property type="entry name" value="RNA_helicase_DEAD_Q_motif"/>
</dbReference>
<accession>A0A0R3T2G6</accession>
<evidence type="ECO:0000259" key="9">
    <source>
        <dbReference type="PROSITE" id="PS51194"/>
    </source>
</evidence>
<evidence type="ECO:0000256" key="7">
    <source>
        <dbReference type="SAM" id="MobiDB-lite"/>
    </source>
</evidence>
<dbReference type="STRING" id="102285.A0A0R3T2G6"/>
<evidence type="ECO:0000256" key="1">
    <source>
        <dbReference type="ARBA" id="ARBA00012552"/>
    </source>
</evidence>
<evidence type="ECO:0000256" key="2">
    <source>
        <dbReference type="ARBA" id="ARBA00022741"/>
    </source>
</evidence>
<dbReference type="GO" id="GO:0016787">
    <property type="term" value="F:hydrolase activity"/>
    <property type="evidence" value="ECO:0007669"/>
    <property type="project" value="UniProtKB-KW"/>
</dbReference>
<dbReference type="InterPro" id="IPR050079">
    <property type="entry name" value="DEAD_box_RNA_helicase"/>
</dbReference>
<evidence type="ECO:0000259" key="8">
    <source>
        <dbReference type="PROSITE" id="PS51192"/>
    </source>
</evidence>